<protein>
    <submittedName>
        <fullName evidence="2 4">F-box domain-containing protein</fullName>
    </submittedName>
</protein>
<dbReference type="PROSITE" id="PS50181">
    <property type="entry name" value="FBOX"/>
    <property type="match status" value="1"/>
</dbReference>
<feature type="domain" description="F-box" evidence="1">
    <location>
        <begin position="4"/>
        <end position="51"/>
    </location>
</feature>
<dbReference type="AlphaFoldDB" id="A0A090MUZ5"/>
<dbReference type="SUPFAM" id="SSF81383">
    <property type="entry name" value="F-box domain"/>
    <property type="match status" value="1"/>
</dbReference>
<evidence type="ECO:0000313" key="4">
    <source>
        <dbReference type="WBParaSite" id="SRAE_1000081300.1"/>
    </source>
</evidence>
<dbReference type="WormBase" id="SRAE_1000081300">
    <property type="protein sequence ID" value="SRP07131"/>
    <property type="gene ID" value="WBGene00257413"/>
</dbReference>
<evidence type="ECO:0000259" key="1">
    <source>
        <dbReference type="PROSITE" id="PS50181"/>
    </source>
</evidence>
<sequence>MEEIKYLPDLPKEVLLNIFSYIDWRSINNLMITSKELYFFIKRNFYKFEKIVKLYSLCIEEVLEKNSEKTIQITYINVKRQTAVNSFKIISLKPSELNVFESFLQRVDFSVLKNLFIFLNNQTNFIDVLNRYITCESVFICIKIFLCDHEGNIHIPFTLLSKFTRVKNLSISLDYPLKIAPPPSLFPISNSLRHIKIDEGNGVEIIDFHTIQRLVESNPEIYDIKINSTLKDKYRDIAKGIRCGQIKRRVKFCTHTIIYAKFIVNEEDDCFLSLKNYLQYVDHENVNDFSYYDDDGKKIDYECLVFYTGDLICQKCGEKDTLCVMLLREF</sequence>
<dbReference type="SMART" id="SM00256">
    <property type="entry name" value="FBOX"/>
    <property type="match status" value="1"/>
</dbReference>
<dbReference type="OrthoDB" id="3219396at2759"/>
<dbReference type="RefSeq" id="XP_024501745.1">
    <property type="nucleotide sequence ID" value="XM_024647692.1"/>
</dbReference>
<name>A0A090MUZ5_STRRB</name>
<dbReference type="CDD" id="cd09917">
    <property type="entry name" value="F-box_SF"/>
    <property type="match status" value="1"/>
</dbReference>
<dbReference type="Pfam" id="PF12937">
    <property type="entry name" value="F-box-like"/>
    <property type="match status" value="1"/>
</dbReference>
<proteinExistence type="predicted"/>
<keyword evidence="3" id="KW-1185">Reference proteome</keyword>
<dbReference type="CTD" id="36374908"/>
<reference evidence="2 3" key="1">
    <citation type="submission" date="2014-09" db="EMBL/GenBank/DDBJ databases">
        <authorList>
            <person name="Martin A.A."/>
        </authorList>
    </citation>
    <scope>NUCLEOTIDE SEQUENCE</scope>
    <source>
        <strain evidence="3">ED321</strain>
        <strain evidence="2">ED321 Heterogonic</strain>
    </source>
</reference>
<gene>
    <name evidence="2 4 5" type="ORF">SRAE_1000081300</name>
</gene>
<evidence type="ECO:0000313" key="2">
    <source>
        <dbReference type="EMBL" id="CEF62543.1"/>
    </source>
</evidence>
<dbReference type="GeneID" id="36374908"/>
<dbReference type="InterPro" id="IPR001810">
    <property type="entry name" value="F-box_dom"/>
</dbReference>
<accession>A0A090MUZ5</accession>
<dbReference type="EMBL" id="LN609528">
    <property type="protein sequence ID" value="CEF62543.1"/>
    <property type="molecule type" value="Genomic_DNA"/>
</dbReference>
<reference evidence="4" key="2">
    <citation type="submission" date="2020-12" db="UniProtKB">
        <authorList>
            <consortium name="WormBaseParasite"/>
        </authorList>
    </citation>
    <scope>IDENTIFICATION</scope>
</reference>
<dbReference type="Proteomes" id="UP000035682">
    <property type="component" value="Unplaced"/>
</dbReference>
<dbReference type="WBParaSite" id="SRAE_1000081300.1">
    <property type="protein sequence ID" value="SRAE_1000081300.1"/>
    <property type="gene ID" value="WBGene00257413"/>
</dbReference>
<evidence type="ECO:0000313" key="5">
    <source>
        <dbReference type="WormBase" id="SRAE_1000081300"/>
    </source>
</evidence>
<dbReference type="InterPro" id="IPR036047">
    <property type="entry name" value="F-box-like_dom_sf"/>
</dbReference>
<evidence type="ECO:0000313" key="3">
    <source>
        <dbReference type="Proteomes" id="UP000035682"/>
    </source>
</evidence>
<organism evidence="2">
    <name type="scientific">Strongyloides ratti</name>
    <name type="common">Parasitic roundworm</name>
    <dbReference type="NCBI Taxonomy" id="34506"/>
    <lineage>
        <taxon>Eukaryota</taxon>
        <taxon>Metazoa</taxon>
        <taxon>Ecdysozoa</taxon>
        <taxon>Nematoda</taxon>
        <taxon>Chromadorea</taxon>
        <taxon>Rhabditida</taxon>
        <taxon>Tylenchina</taxon>
        <taxon>Panagrolaimomorpha</taxon>
        <taxon>Strongyloidoidea</taxon>
        <taxon>Strongyloididae</taxon>
        <taxon>Strongyloides</taxon>
    </lineage>
</organism>